<organism evidence="3 4">
    <name type="scientific">Paraburkholderia azotifigens</name>
    <dbReference type="NCBI Taxonomy" id="2057004"/>
    <lineage>
        <taxon>Bacteria</taxon>
        <taxon>Pseudomonadati</taxon>
        <taxon>Pseudomonadota</taxon>
        <taxon>Betaproteobacteria</taxon>
        <taxon>Burkholderiales</taxon>
        <taxon>Burkholderiaceae</taxon>
        <taxon>Paraburkholderia</taxon>
    </lineage>
</organism>
<dbReference type="Pfam" id="PF08939">
    <property type="entry name" value="Bles03"/>
    <property type="match status" value="1"/>
</dbReference>
<evidence type="ECO:0000256" key="2">
    <source>
        <dbReference type="SAM" id="MobiDB-lite"/>
    </source>
</evidence>
<evidence type="ECO:0000313" key="4">
    <source>
        <dbReference type="Proteomes" id="UP001481677"/>
    </source>
</evidence>
<evidence type="ECO:0000313" key="3">
    <source>
        <dbReference type="EMBL" id="MEM5345205.1"/>
    </source>
</evidence>
<comment type="similarity">
    <text evidence="1">Belongs to the UPF0696 family.</text>
</comment>
<dbReference type="InterPro" id="IPR015034">
    <property type="entry name" value="Bles03"/>
</dbReference>
<comment type="caution">
    <text evidence="3">The sequence shown here is derived from an EMBL/GenBank/DDBJ whole genome shotgun (WGS) entry which is preliminary data.</text>
</comment>
<feature type="compositionally biased region" description="Basic and acidic residues" evidence="2">
    <location>
        <begin position="7"/>
        <end position="20"/>
    </location>
</feature>
<dbReference type="InterPro" id="IPR023398">
    <property type="entry name" value="TIF_eIF4e-like"/>
</dbReference>
<dbReference type="Gene3D" id="3.30.760.10">
    <property type="entry name" value="RNA Cap, Translation Initiation Factor Eif4e"/>
    <property type="match status" value="1"/>
</dbReference>
<dbReference type="PANTHER" id="PTHR31977:SF1">
    <property type="entry name" value="UPF0696 PROTEIN C11ORF68"/>
    <property type="match status" value="1"/>
</dbReference>
<evidence type="ECO:0000256" key="1">
    <source>
        <dbReference type="ARBA" id="ARBA00010568"/>
    </source>
</evidence>
<dbReference type="EMBL" id="JAZHGA010000043">
    <property type="protein sequence ID" value="MEM5345205.1"/>
    <property type="molecule type" value="Genomic_DNA"/>
</dbReference>
<dbReference type="RefSeq" id="WP_342959541.1">
    <property type="nucleotide sequence ID" value="NZ_JAZHFZ010000047.1"/>
</dbReference>
<protein>
    <submittedName>
        <fullName evidence="3">Phosphothreonine lyase domain-containing protein</fullName>
    </submittedName>
</protein>
<sequence length="141" mass="16247">MNEGIGAEERLFRESDKPSEDLSCNWHYKKSADYSDFASTDVSGKWCIFVSPTDVDEAWSKISNAIENNQLMCAKVSTALRSMGRDGHVICVYTRDWDDRQDLMRAREVLQSLGFAKELGYKRDIDTRNRIYGSGEWYLRA</sequence>
<keyword evidence="4" id="KW-1185">Reference proteome</keyword>
<name>A0ABU9RDS4_9BURK</name>
<feature type="region of interest" description="Disordered" evidence="2">
    <location>
        <begin position="1"/>
        <end position="20"/>
    </location>
</feature>
<gene>
    <name evidence="3" type="ORF">V4C56_36975</name>
</gene>
<dbReference type="GO" id="GO:0016829">
    <property type="term" value="F:lyase activity"/>
    <property type="evidence" value="ECO:0007669"/>
    <property type="project" value="UniProtKB-KW"/>
</dbReference>
<proteinExistence type="inferred from homology"/>
<keyword evidence="3" id="KW-0456">Lyase</keyword>
<reference evidence="3 4" key="1">
    <citation type="submission" date="2024-01" db="EMBL/GenBank/DDBJ databases">
        <title>The diversity of rhizobia nodulating Mimosa spp. in eleven states of Brazil covering several biomes is determined by host plant, location, and edaphic factors.</title>
        <authorList>
            <person name="Rouws L."/>
            <person name="Barauna A."/>
            <person name="Beukes C."/>
            <person name="De Faria S.M."/>
            <person name="Gross E."/>
            <person name="Dos Reis Junior F.B."/>
            <person name="Simon M."/>
            <person name="Maluk M."/>
            <person name="Odee D.W."/>
            <person name="Kenicer G."/>
            <person name="Young J.P.W."/>
            <person name="Reis V.M."/>
            <person name="Zilli J."/>
            <person name="James E.K."/>
        </authorList>
    </citation>
    <scope>NUCLEOTIDE SEQUENCE [LARGE SCALE GENOMIC DNA]</scope>
    <source>
        <strain evidence="3 4">JPY530</strain>
    </source>
</reference>
<dbReference type="PANTHER" id="PTHR31977">
    <property type="entry name" value="UPF0696 PROTEIN C11ORF68"/>
    <property type="match status" value="1"/>
</dbReference>
<dbReference type="Proteomes" id="UP001481677">
    <property type="component" value="Unassembled WGS sequence"/>
</dbReference>
<accession>A0ABU9RDS4</accession>
<dbReference type="SUPFAM" id="SSF55418">
    <property type="entry name" value="eIF4e-like"/>
    <property type="match status" value="1"/>
</dbReference>